<protein>
    <submittedName>
        <fullName evidence="3">NACHT domain-containing protein</fullName>
    </submittedName>
</protein>
<organism evidence="3 4">
    <name type="scientific">Nephila pilipes</name>
    <name type="common">Giant wood spider</name>
    <name type="synonym">Nephila maculata</name>
    <dbReference type="NCBI Taxonomy" id="299642"/>
    <lineage>
        <taxon>Eukaryota</taxon>
        <taxon>Metazoa</taxon>
        <taxon>Ecdysozoa</taxon>
        <taxon>Arthropoda</taxon>
        <taxon>Chelicerata</taxon>
        <taxon>Arachnida</taxon>
        <taxon>Araneae</taxon>
        <taxon>Araneomorphae</taxon>
        <taxon>Entelegynae</taxon>
        <taxon>Araneoidea</taxon>
        <taxon>Nephilidae</taxon>
        <taxon>Nephila</taxon>
    </lineage>
</organism>
<accession>A0A8X6U7V1</accession>
<dbReference type="OrthoDB" id="6747958at2759"/>
<feature type="compositionally biased region" description="Polar residues" evidence="1">
    <location>
        <begin position="38"/>
        <end position="55"/>
    </location>
</feature>
<evidence type="ECO:0000313" key="4">
    <source>
        <dbReference type="Proteomes" id="UP000887013"/>
    </source>
</evidence>
<dbReference type="Pfam" id="PF05729">
    <property type="entry name" value="NACHT"/>
    <property type="match status" value="1"/>
</dbReference>
<feature type="region of interest" description="Disordered" evidence="1">
    <location>
        <begin position="1"/>
        <end position="58"/>
    </location>
</feature>
<dbReference type="EMBL" id="BMAW01024258">
    <property type="protein sequence ID" value="GFT87148.1"/>
    <property type="molecule type" value="Genomic_DNA"/>
</dbReference>
<comment type="caution">
    <text evidence="3">The sequence shown here is derived from an EMBL/GenBank/DDBJ whole genome shotgun (WGS) entry which is preliminary data.</text>
</comment>
<evidence type="ECO:0000256" key="1">
    <source>
        <dbReference type="SAM" id="MobiDB-lite"/>
    </source>
</evidence>
<reference evidence="3" key="1">
    <citation type="submission" date="2020-08" db="EMBL/GenBank/DDBJ databases">
        <title>Multicomponent nature underlies the extraordinary mechanical properties of spider dragline silk.</title>
        <authorList>
            <person name="Kono N."/>
            <person name="Nakamura H."/>
            <person name="Mori M."/>
            <person name="Yoshida Y."/>
            <person name="Ohtoshi R."/>
            <person name="Malay A.D."/>
            <person name="Moran D.A.P."/>
            <person name="Tomita M."/>
            <person name="Numata K."/>
            <person name="Arakawa K."/>
        </authorList>
    </citation>
    <scope>NUCLEOTIDE SEQUENCE</scope>
</reference>
<sequence>MHANGEESDCPQPGTSGSQGRSSKKQPLHRLESGIGNDFNQSAPSNAGQVIQQSSHKNKLGGEGVRRALHGILYQLKLSILFLQTALDEKYSFELYSEKKDAEKFDDVVFKFCRDEQYRFLQAKHKLNPEKDKITIGKLLSEDPKEPFNLQKYFISFRRIKQKLYYKEKIKDLTICTNADFSNHIKKEIKEGRVRLTNKDERDDILDICGGKRYKFIFDRNKDIVERLKDASDLNRLARKLAKAVWGERIILNLKDELFKAYHIPLINEVFDKKKVQSSEAKKWYCEFKRDFKENNNLSKEAELFRMTFEEEAWKIVKNIDSNILWNIASEKKIDASSGFGEHTKLTDGKLKLVSDEEGKQSLPNDSVIVDEIKEFFEKLIFAVEQPNEEELGKFIKDKIFNDLDDLKDDVMAELIENYVEKQMLDWLKKPKSTALLKRDDFFSEGAEKVKKIMLYIPNEEYRNFINEKCINFNNESEELQKLRKFLDSDIKILNLVSSEKNIILSQTKVYQIKPQPAWQLRNLLSQQKFAGNKKRDVFQDNLLVIICKNESQIKRKDIEGLYNELTDSIKDNGKKVVLITLGDSILASLFEEGCLKNKYEKRPDNTGISDLDPDYLQNNLLKKTILFQGQAKSLVYLIGIEDKKPSNDGLSEEEMHKLDEVLKCEALCEFIVDEDIVVGDKLPDFRDSSSPYYDPYYIDIPREFDYQIMDEDSLKNCLQDREKDKFAISAIKENYLNDLVPQGEKGKIKKYGEKGYEKGRFIFSENPEENFKDLANSYSSEGFHWITKIDNKFVLKHSSRLFDLRKFGIKDPKKKMKDLTDSTVIIAGDPGIGKSTVLTTCFYVLDSFSWFIRVDLKDHQMHIENAKFEDFEGILKFFSEITAGLETTLAISLLRYRLKHQGQVVLLFDGYDEINNRNQEKLIRLLKTLKRTKGKVWLTTRLSKQLEVENALGIFAYFLNPLDKEQQKEFLKQFWISKLNVKNSNQEEENRIDVFSEKLLEYFSGLDLMKEGNLVGIVLQARMVARIFEDECRKYIKSERLNPFEFEINNIFDMYERFVDDQYGRYFTEKIKIGRELLGKGSRNALTESYTKAHECLALTTLFSEDRTCKEFLRDQTYQVFLQDELSGMGLIKSFKDTDIVHFVHRSYAEYFMAKLLVRKLSKREDDPEFKLIREFLLRNIFFNRNELMFVFFEHGIQKKCDEDLSNKWKAIQNCDLLREIRTIGSLQLFNPSPESAMSEKSLSELKKAVDSCINWPKSSPRYYYNGDVTLIRKLFQKFCKETDIKELEVTLEFLVKFYKKSFYFPADNEFSCHNMYNAVKHYLAQAKLQNKLNHKFMKDMLSKEVGDTKCIKQKLTTNIKELFPWGPLLMESPFVAEIIQYIETLYSNKGYQWLEDKGTCIARHFMILTPKMAEQFCSILDEPINYGRITGYDRIYASNILNYFIHPVIDMMQEGQLSYVHKLSFIKMLARFTHFVLKHNTLLVNKVNKSYSFNSSQLETVLKLIETLVSEQVFVYVSESAKYLFILGEAGLKLIDTGQELLLLDPASEFRYALSSSKDLIVELIEWKSKNPRDNFIRALEEVLIKPQIRKRRVSMDENDLQALTKKRCII</sequence>
<dbReference type="InterPro" id="IPR007111">
    <property type="entry name" value="NACHT_NTPase"/>
</dbReference>
<dbReference type="Proteomes" id="UP000887013">
    <property type="component" value="Unassembled WGS sequence"/>
</dbReference>
<dbReference type="InterPro" id="IPR027417">
    <property type="entry name" value="P-loop_NTPase"/>
</dbReference>
<name>A0A8X6U7V1_NEPPI</name>
<evidence type="ECO:0000259" key="2">
    <source>
        <dbReference type="Pfam" id="PF05729"/>
    </source>
</evidence>
<gene>
    <name evidence="3" type="primary">DEQ74_01595</name>
    <name evidence="3" type="ORF">NPIL_461061</name>
</gene>
<dbReference type="Gene3D" id="3.40.50.300">
    <property type="entry name" value="P-loop containing nucleotide triphosphate hydrolases"/>
    <property type="match status" value="1"/>
</dbReference>
<evidence type="ECO:0000313" key="3">
    <source>
        <dbReference type="EMBL" id="GFT87148.1"/>
    </source>
</evidence>
<dbReference type="SUPFAM" id="SSF52540">
    <property type="entry name" value="P-loop containing nucleoside triphosphate hydrolases"/>
    <property type="match status" value="1"/>
</dbReference>
<keyword evidence="4" id="KW-1185">Reference proteome</keyword>
<feature type="domain" description="NACHT" evidence="2">
    <location>
        <begin position="823"/>
        <end position="975"/>
    </location>
</feature>
<proteinExistence type="predicted"/>